<dbReference type="EMBL" id="QGTQ01000017">
    <property type="protein sequence ID" value="PWV98560.1"/>
    <property type="molecule type" value="Genomic_DNA"/>
</dbReference>
<evidence type="ECO:0000313" key="2">
    <source>
        <dbReference type="Proteomes" id="UP000246635"/>
    </source>
</evidence>
<dbReference type="RefSeq" id="WP_110045563.1">
    <property type="nucleotide sequence ID" value="NZ_CP054612.1"/>
</dbReference>
<dbReference type="Proteomes" id="UP000246635">
    <property type="component" value="Unassembled WGS sequence"/>
</dbReference>
<dbReference type="OrthoDB" id="2624539at2"/>
<sequence>MKHILPLGESPILGYQHHAYTLSISALHPSFHDWFYSNYIQLCFYKDSPSFNFYQFSRLNPSPFLGEMYLHKTLVTRYVDLLQFIIDSLNDNNYIVTFADEYYVPNRSAFQKFNLVHDVLIYGYCLDRNVLYIAGYNDMTYGFSEINFEDFESAFININNQGGNLVKWANGIHLFQLKLDNQFHFDLTLIIELLEDYLYSHNSSNRFKMYENPDHHVYGLHTYDLLIEYLEKVDDQPIDLRMFHIFYEHKKVMVNRLKYLHEVKKIKIDTNLISEYSNQEKESLLLRNLCLKANIKKNINIVSTIVEQLKKMREHEINIVSQLLHNLRANLT</sequence>
<organism evidence="1 2">
    <name type="scientific">Paenibacillus cellulosilyticus</name>
    <dbReference type="NCBI Taxonomy" id="375489"/>
    <lineage>
        <taxon>Bacteria</taxon>
        <taxon>Bacillati</taxon>
        <taxon>Bacillota</taxon>
        <taxon>Bacilli</taxon>
        <taxon>Bacillales</taxon>
        <taxon>Paenibacillaceae</taxon>
        <taxon>Paenibacillus</taxon>
    </lineage>
</organism>
<protein>
    <recommendedName>
        <fullName evidence="3">Butirosin biosynthesis protein H-like</fullName>
    </recommendedName>
</protein>
<gene>
    <name evidence="1" type="ORF">DFQ01_11770</name>
</gene>
<comment type="caution">
    <text evidence="1">The sequence shown here is derived from an EMBL/GenBank/DDBJ whole genome shotgun (WGS) entry which is preliminary data.</text>
</comment>
<name>A0A2V2YPW7_9BACL</name>
<reference evidence="1 2" key="1">
    <citation type="submission" date="2018-05" db="EMBL/GenBank/DDBJ databases">
        <title>Genomic Encyclopedia of Type Strains, Phase III (KMG-III): the genomes of soil and plant-associated and newly described type strains.</title>
        <authorList>
            <person name="Whitman W."/>
        </authorList>
    </citation>
    <scope>NUCLEOTIDE SEQUENCE [LARGE SCALE GENOMIC DNA]</scope>
    <source>
        <strain evidence="1 2">CECT 5696</strain>
    </source>
</reference>
<accession>A0A2V2YPW7</accession>
<evidence type="ECO:0008006" key="3">
    <source>
        <dbReference type="Google" id="ProtNLM"/>
    </source>
</evidence>
<dbReference type="AlphaFoldDB" id="A0A2V2YPW7"/>
<keyword evidence="2" id="KW-1185">Reference proteome</keyword>
<proteinExistence type="predicted"/>
<evidence type="ECO:0000313" key="1">
    <source>
        <dbReference type="EMBL" id="PWV98560.1"/>
    </source>
</evidence>